<dbReference type="AlphaFoldDB" id="A0A9D4UVU5"/>
<feature type="non-terminal residue" evidence="2">
    <location>
        <position position="256"/>
    </location>
</feature>
<dbReference type="OrthoDB" id="1939450at2759"/>
<proteinExistence type="predicted"/>
<keyword evidence="3" id="KW-1185">Reference proteome</keyword>
<name>A0A9D4UVU5_ADICA</name>
<comment type="caution">
    <text evidence="2">The sequence shown here is derived from an EMBL/GenBank/DDBJ whole genome shotgun (WGS) entry which is preliminary data.</text>
</comment>
<dbReference type="Proteomes" id="UP000886520">
    <property type="component" value="Chromosome 10"/>
</dbReference>
<feature type="coiled-coil region" evidence="1">
    <location>
        <begin position="83"/>
        <end position="174"/>
    </location>
</feature>
<gene>
    <name evidence="2" type="ORF">GOP47_0010726</name>
</gene>
<evidence type="ECO:0000313" key="3">
    <source>
        <dbReference type="Proteomes" id="UP000886520"/>
    </source>
</evidence>
<dbReference type="EMBL" id="JABFUD020000010">
    <property type="protein sequence ID" value="KAI5074765.1"/>
    <property type="molecule type" value="Genomic_DNA"/>
</dbReference>
<evidence type="ECO:0000313" key="2">
    <source>
        <dbReference type="EMBL" id="KAI5074765.1"/>
    </source>
</evidence>
<sequence length="256" mass="29966">AKADRESIIDMHTKKVEELQIALLECAMEYEVKIVEMKMQMLHSKSEHRQKEGDNSHVKLGPESTLLREFHQLHSARSCSQAIKTDGQRVEHMRKQLSKLQREKLALARELNHLKKRERRFDLQRRSLEDALGRVNILQRELAKREQEILDCQLQEKEIRAQLYEVQLALHKAQSAQIEPRKLLSLLPALREWLQAIKKVPWDATLMESCEKSSAPRTHPIHSIFCSVTREIQTLQKALSKLASKQNWLARESSRY</sequence>
<keyword evidence="1" id="KW-0175">Coiled coil</keyword>
<accession>A0A9D4UVU5</accession>
<reference evidence="2" key="1">
    <citation type="submission" date="2021-01" db="EMBL/GenBank/DDBJ databases">
        <title>Adiantum capillus-veneris genome.</title>
        <authorList>
            <person name="Fang Y."/>
            <person name="Liao Q."/>
        </authorList>
    </citation>
    <scope>NUCLEOTIDE SEQUENCE</scope>
    <source>
        <strain evidence="2">H3</strain>
        <tissue evidence="2">Leaf</tissue>
    </source>
</reference>
<evidence type="ECO:0000256" key="1">
    <source>
        <dbReference type="SAM" id="Coils"/>
    </source>
</evidence>
<protein>
    <submittedName>
        <fullName evidence="2">Uncharacterized protein</fullName>
    </submittedName>
</protein>
<organism evidence="2 3">
    <name type="scientific">Adiantum capillus-veneris</name>
    <name type="common">Maidenhair fern</name>
    <dbReference type="NCBI Taxonomy" id="13818"/>
    <lineage>
        <taxon>Eukaryota</taxon>
        <taxon>Viridiplantae</taxon>
        <taxon>Streptophyta</taxon>
        <taxon>Embryophyta</taxon>
        <taxon>Tracheophyta</taxon>
        <taxon>Polypodiopsida</taxon>
        <taxon>Polypodiidae</taxon>
        <taxon>Polypodiales</taxon>
        <taxon>Pteridineae</taxon>
        <taxon>Pteridaceae</taxon>
        <taxon>Vittarioideae</taxon>
        <taxon>Adiantum</taxon>
    </lineage>
</organism>